<evidence type="ECO:0000313" key="2">
    <source>
        <dbReference type="EMBL" id="TWU10158.1"/>
    </source>
</evidence>
<proteinExistence type="predicted"/>
<reference evidence="2 3" key="1">
    <citation type="journal article" date="2020" name="Antonie Van Leeuwenhoek">
        <title>Rhodopirellula heiligendammensis sp. nov., Rhodopirellula pilleata sp. nov., and Rhodopirellula solitaria sp. nov. isolated from natural or artificial marine surfaces in Northern Germany and California, USA, and emended description of the genus Rhodopirellula.</title>
        <authorList>
            <person name="Kallscheuer N."/>
            <person name="Wiegand S."/>
            <person name="Jogler M."/>
            <person name="Boedeker C."/>
            <person name="Peeters S.H."/>
            <person name="Rast P."/>
            <person name="Heuer A."/>
            <person name="Jetten M.S.M."/>
            <person name="Rohde M."/>
            <person name="Jogler C."/>
        </authorList>
    </citation>
    <scope>NUCLEOTIDE SEQUENCE [LARGE SCALE GENOMIC DNA]</scope>
    <source>
        <strain evidence="2 3">Poly21</strain>
    </source>
</reference>
<sequence>MLFPATRYRLIEFNRWELPFHPLACGASRVVRPLIGWMLPVMIAGAVVALSSGTSLGQGPDESPSTSAYESGYESEYDDGGYDSEMGTTPAKPAANLTTGPTPMSIFQLIQPDWKPLRQEIARVLAPSATPSTPPITGPQLRNEANVAMRYGNLPLARDLYFGFLARGGEESKEDLNSLKFSNYFRRPVWQIRWGVSLGLHGDTDVTDFAPIKADAAAGMGGMDSGMEMSSDYESDSFNGEGGPGSSSVAELSGSPSSSSSYDDYENMEMDSGSSSQGAPRYDSNGRLISPNAAAAAAPQAQMTDPNISDRFEELMGYVATTVKESMQTRMASGQFGLALANVDLEATDQGDTVEGDYVQPSEPRMWISNVVYLGEGSTQEMSKAAATQGIELLLHFDVGLKEVRNSTPQNSTRVKVIDGRSGRTLITSSEMDNRELQRLLQTKRATAESYVNGALEKFWSVLDSKLSVEPFPKLTPEVARRRVTGVLGDSSFTLLRKLAEIQYMGAQGWLTAEEVEQAYAIAAGSDGMTILYGSPTDAISTVHDIAKRSAVRTP</sequence>
<feature type="compositionally biased region" description="Acidic residues" evidence="1">
    <location>
        <begin position="73"/>
        <end position="82"/>
    </location>
</feature>
<name>A0A5C6BDN1_9BACT</name>
<dbReference type="RefSeq" id="WP_146409599.1">
    <property type="nucleotide sequence ID" value="NZ_SJPU01000004.1"/>
</dbReference>
<keyword evidence="3" id="KW-1185">Reference proteome</keyword>
<gene>
    <name evidence="2" type="ORF">Poly21_51270</name>
</gene>
<feature type="compositionally biased region" description="Low complexity" evidence="1">
    <location>
        <begin position="246"/>
        <end position="261"/>
    </location>
</feature>
<organism evidence="2 3">
    <name type="scientific">Allorhodopirellula heiligendammensis</name>
    <dbReference type="NCBI Taxonomy" id="2714739"/>
    <lineage>
        <taxon>Bacteria</taxon>
        <taxon>Pseudomonadati</taxon>
        <taxon>Planctomycetota</taxon>
        <taxon>Planctomycetia</taxon>
        <taxon>Pirellulales</taxon>
        <taxon>Pirellulaceae</taxon>
        <taxon>Allorhodopirellula</taxon>
    </lineage>
</organism>
<evidence type="ECO:0000313" key="3">
    <source>
        <dbReference type="Proteomes" id="UP000319908"/>
    </source>
</evidence>
<dbReference type="EMBL" id="SJPU01000004">
    <property type="protein sequence ID" value="TWU10158.1"/>
    <property type="molecule type" value="Genomic_DNA"/>
</dbReference>
<protein>
    <submittedName>
        <fullName evidence="2">Uncharacterized protein</fullName>
    </submittedName>
</protein>
<comment type="caution">
    <text evidence="2">The sequence shown here is derived from an EMBL/GenBank/DDBJ whole genome shotgun (WGS) entry which is preliminary data.</text>
</comment>
<dbReference type="AlphaFoldDB" id="A0A5C6BDN1"/>
<evidence type="ECO:0000256" key="1">
    <source>
        <dbReference type="SAM" id="MobiDB-lite"/>
    </source>
</evidence>
<feature type="region of interest" description="Disordered" evidence="1">
    <location>
        <begin position="223"/>
        <end position="287"/>
    </location>
</feature>
<feature type="region of interest" description="Disordered" evidence="1">
    <location>
        <begin position="54"/>
        <end position="95"/>
    </location>
</feature>
<feature type="compositionally biased region" description="Polar residues" evidence="1">
    <location>
        <begin position="54"/>
        <end position="69"/>
    </location>
</feature>
<accession>A0A5C6BDN1</accession>
<dbReference type="OrthoDB" id="292798at2"/>
<dbReference type="Proteomes" id="UP000319908">
    <property type="component" value="Unassembled WGS sequence"/>
</dbReference>